<feature type="chain" id="PRO_5034758449" evidence="2">
    <location>
        <begin position="24"/>
        <end position="154"/>
    </location>
</feature>
<feature type="compositionally biased region" description="Acidic residues" evidence="1">
    <location>
        <begin position="96"/>
        <end position="154"/>
    </location>
</feature>
<comment type="caution">
    <text evidence="3">The sequence shown here is derived from an EMBL/GenBank/DDBJ whole genome shotgun (WGS) entry which is preliminary data.</text>
</comment>
<name>A0A8H7SBI3_9FUNG</name>
<keyword evidence="4" id="KW-1185">Reference proteome</keyword>
<protein>
    <submittedName>
        <fullName evidence="3">Uncharacterized protein</fullName>
    </submittedName>
</protein>
<dbReference type="OrthoDB" id="10404045at2759"/>
<evidence type="ECO:0000313" key="4">
    <source>
        <dbReference type="Proteomes" id="UP000646827"/>
    </source>
</evidence>
<organism evidence="3 4">
    <name type="scientific">Circinella minor</name>
    <dbReference type="NCBI Taxonomy" id="1195481"/>
    <lineage>
        <taxon>Eukaryota</taxon>
        <taxon>Fungi</taxon>
        <taxon>Fungi incertae sedis</taxon>
        <taxon>Mucoromycota</taxon>
        <taxon>Mucoromycotina</taxon>
        <taxon>Mucoromycetes</taxon>
        <taxon>Mucorales</taxon>
        <taxon>Lichtheimiaceae</taxon>
        <taxon>Circinella</taxon>
    </lineage>
</organism>
<proteinExistence type="predicted"/>
<reference evidence="3 4" key="1">
    <citation type="submission" date="2020-12" db="EMBL/GenBank/DDBJ databases">
        <title>Metabolic potential, ecology and presence of endohyphal bacteria is reflected in genomic diversity of Mucoromycotina.</title>
        <authorList>
            <person name="Muszewska A."/>
            <person name="Okrasinska A."/>
            <person name="Steczkiewicz K."/>
            <person name="Drgas O."/>
            <person name="Orlowska M."/>
            <person name="Perlinska-Lenart U."/>
            <person name="Aleksandrzak-Piekarczyk T."/>
            <person name="Szatraj K."/>
            <person name="Zielenkiewicz U."/>
            <person name="Pilsyk S."/>
            <person name="Malc E."/>
            <person name="Mieczkowski P."/>
            <person name="Kruszewska J.S."/>
            <person name="Biernat P."/>
            <person name="Pawlowska J."/>
        </authorList>
    </citation>
    <scope>NUCLEOTIDE SEQUENCE [LARGE SCALE GENOMIC DNA]</scope>
    <source>
        <strain evidence="3 4">CBS 142.35</strain>
    </source>
</reference>
<accession>A0A8H7SBI3</accession>
<dbReference type="EMBL" id="JAEPRB010000017">
    <property type="protein sequence ID" value="KAG2226450.1"/>
    <property type="molecule type" value="Genomic_DNA"/>
</dbReference>
<evidence type="ECO:0000256" key="1">
    <source>
        <dbReference type="SAM" id="MobiDB-lite"/>
    </source>
</evidence>
<evidence type="ECO:0000256" key="2">
    <source>
        <dbReference type="SAM" id="SignalP"/>
    </source>
</evidence>
<evidence type="ECO:0000313" key="3">
    <source>
        <dbReference type="EMBL" id="KAG2226450.1"/>
    </source>
</evidence>
<gene>
    <name evidence="3" type="ORF">INT45_000618</name>
</gene>
<dbReference type="AlphaFoldDB" id="A0A8H7SBI3"/>
<sequence length="154" mass="17371">MVVNSKVLLCAALTTFVYHLAGAVPLTAGDGITPKPILHLDEKQIQEFKHTNPDQSEPDIVFPKNAGGLYAAEEHTSTDTEVEETEIESNHPSSDQMDDDDDDDDTMEDAVFADEEEYENEEDSQIYEGSQEEEEEEEEVEELEEEEVEDNDEE</sequence>
<feature type="signal peptide" evidence="2">
    <location>
        <begin position="1"/>
        <end position="23"/>
    </location>
</feature>
<dbReference type="Proteomes" id="UP000646827">
    <property type="component" value="Unassembled WGS sequence"/>
</dbReference>
<feature type="region of interest" description="Disordered" evidence="1">
    <location>
        <begin position="48"/>
        <end position="154"/>
    </location>
</feature>
<keyword evidence="2" id="KW-0732">Signal</keyword>